<evidence type="ECO:0000259" key="1">
    <source>
        <dbReference type="Pfam" id="PF00149"/>
    </source>
</evidence>
<dbReference type="EMBL" id="JACAGK010000001">
    <property type="protein sequence ID" value="MDM1046770.1"/>
    <property type="molecule type" value="Genomic_DNA"/>
</dbReference>
<dbReference type="PANTHER" id="PTHR43143:SF1">
    <property type="entry name" value="SERINE_THREONINE-PROTEIN PHOSPHATASE CPPED1"/>
    <property type="match status" value="1"/>
</dbReference>
<dbReference type="PANTHER" id="PTHR43143">
    <property type="entry name" value="METALLOPHOSPHOESTERASE, CALCINEURIN SUPERFAMILY"/>
    <property type="match status" value="1"/>
</dbReference>
<reference evidence="2" key="1">
    <citation type="submission" date="2020-06" db="EMBL/GenBank/DDBJ databases">
        <authorList>
            <person name="Dong N."/>
        </authorList>
    </citation>
    <scope>NUCLEOTIDE SEQUENCE</scope>
    <source>
        <strain evidence="2">R1692</strain>
    </source>
</reference>
<dbReference type="Proteomes" id="UP001170954">
    <property type="component" value="Unassembled WGS sequence"/>
</dbReference>
<dbReference type="Pfam" id="PF00149">
    <property type="entry name" value="Metallophos"/>
    <property type="match status" value="1"/>
</dbReference>
<feature type="domain" description="Calcineurin-like phosphoesterase" evidence="1">
    <location>
        <begin position="57"/>
        <end position="229"/>
    </location>
</feature>
<name>A0ABT7NHV9_9SPHI</name>
<comment type="caution">
    <text evidence="2">The sequence shown here is derived from an EMBL/GenBank/DDBJ whole genome shotgun (WGS) entry which is preliminary data.</text>
</comment>
<keyword evidence="3" id="KW-1185">Reference proteome</keyword>
<dbReference type="SUPFAM" id="SSF56300">
    <property type="entry name" value="Metallo-dependent phosphatases"/>
    <property type="match status" value="1"/>
</dbReference>
<organism evidence="2 3">
    <name type="scientific">Sphingobacterium hotanense</name>
    <dbReference type="NCBI Taxonomy" id="649196"/>
    <lineage>
        <taxon>Bacteria</taxon>
        <taxon>Pseudomonadati</taxon>
        <taxon>Bacteroidota</taxon>
        <taxon>Sphingobacteriia</taxon>
        <taxon>Sphingobacteriales</taxon>
        <taxon>Sphingobacteriaceae</taxon>
        <taxon>Sphingobacterium</taxon>
    </lineage>
</organism>
<evidence type="ECO:0000313" key="3">
    <source>
        <dbReference type="Proteomes" id="UP001170954"/>
    </source>
</evidence>
<reference evidence="2" key="2">
    <citation type="journal article" date="2022" name="Sci. Total Environ.">
        <title>Prevalence, transmission, and molecular epidemiology of tet(X)-positive bacteria among humans, animals, and environmental niches in China: An epidemiological, and genomic-based study.</title>
        <authorList>
            <person name="Dong N."/>
            <person name="Zeng Y."/>
            <person name="Cai C."/>
            <person name="Sun C."/>
            <person name="Lu J."/>
            <person name="Liu C."/>
            <person name="Zhou H."/>
            <person name="Sun Q."/>
            <person name="Shu L."/>
            <person name="Wang H."/>
            <person name="Wang Y."/>
            <person name="Wang S."/>
            <person name="Wu C."/>
            <person name="Chan E.W."/>
            <person name="Chen G."/>
            <person name="Shen Z."/>
            <person name="Chen S."/>
            <person name="Zhang R."/>
        </authorList>
    </citation>
    <scope>NUCLEOTIDE SEQUENCE</scope>
    <source>
        <strain evidence="2">R1692</strain>
    </source>
</reference>
<gene>
    <name evidence="2" type="ORF">HX018_00705</name>
</gene>
<dbReference type="Gene3D" id="3.60.21.10">
    <property type="match status" value="1"/>
</dbReference>
<evidence type="ECO:0000313" key="2">
    <source>
        <dbReference type="EMBL" id="MDM1046770.1"/>
    </source>
</evidence>
<dbReference type="RefSeq" id="WP_286650127.1">
    <property type="nucleotide sequence ID" value="NZ_JACAGK010000001.1"/>
</dbReference>
<dbReference type="InterPro" id="IPR004843">
    <property type="entry name" value="Calcineurin-like_PHP"/>
</dbReference>
<dbReference type="InterPro" id="IPR029052">
    <property type="entry name" value="Metallo-depent_PP-like"/>
</dbReference>
<protein>
    <submittedName>
        <fullName evidence="2">Metallophosphoesterase</fullName>
    </submittedName>
</protein>
<dbReference type="InterPro" id="IPR051918">
    <property type="entry name" value="STPP_CPPED1"/>
</dbReference>
<dbReference type="PROSITE" id="PS51257">
    <property type="entry name" value="PROKAR_LIPOPROTEIN"/>
    <property type="match status" value="1"/>
</dbReference>
<accession>A0ABT7NHV9</accession>
<proteinExistence type="predicted"/>
<sequence>MKIIHAFWFLLIGILLMSGCEMFDVHPYDGDIKGKRDINISNIQRIEEEMRDKDTIRYALISDSQRWYDELDDFVDFANNRDDLDFIVHAGDLTDFGVTKEFLLQRDILEGLHRPYVALIGNHDVLANGDDIFRIVFGPLNFSFIAGRTKFVCLNTNALESDYSNPIPDFSFIQAERDADKDKFDQTVFVMHAKPTSEQFNNNVKDVFQYSINLFPNLLYANHGHDHRYQNEDIFNDGIYYYGTPNIGKRQFLLFTITKNSYTHEIISF</sequence>